<sequence>MSQKLICPVHLDNPIIFLNMEKCQESALSCALCVSEKQHQYNLLPIQKLKQIDEESLFDSWPPFQERKYDNVNDIRKEVKILIESKQQKVEEINNWFDQLLTQIHNQIIEKKNSILRQAEKASQLREDIIKKYFEYSQNLNIKKCLKSNQSVDQIEKQLQNLIKQVHEKSESQTLMFQNLISFYKFINSYNKYPLQDSQEDIIISIKNIDFFNFNTEDIDLSGSNIENLFSDQDNFDELRKLISEKTKEDYDSFKELDIFMKNSQNQISTTNSFIASDICQQLNFLKIENNKQKQIDIRFDNLNFNLFKIERSQLFCYFKKGLNPKKKYTFRIRSKSFVSGSTKINVGLIKSLKEYFPDIDIKINNNHNNTNTQTEELEFRICINDNLFTVMSYPNYNTICRYTILYKQINNASLTNQKAEKNNFQSQSQISIFGKKVDQQNISQNLFSQNQSNNCNNNTNFQNQEKIQINSPTCSLFGQNNCANNDCITRQGNESVSQSIFQNFSLGNSHNQQYQEKTKLYPAYSQGLISKNNVGLFSNLNQNPTQILSSQDTQNINTQQKEPASLTQNPTNCNNNGTNQINSQQQNLFNISIGNNQNQQYQEKTNQCPQIQEASSQGLISKNNVGIFQTNLKQNPAQVQSSQDTLQANIQQKESANLIQNPTNCSNDNTNQINSQQQGLFQPYLNNKNTNNTVLETQRGNTFQSSQYSQGIFGEKMIPDNWRDNTTSYQQQQNNTPLFATQKFQQQQNTLNQQTQKINEQRNNQILQNGIFQNQSSLLEYYFAIQFIYWNGDEQFTVTYFSESDSYIDGVYKQSF</sequence>
<keyword evidence="3" id="KW-1185">Reference proteome</keyword>
<evidence type="ECO:0000313" key="2">
    <source>
        <dbReference type="EMBL" id="EAR86819.2"/>
    </source>
</evidence>
<name>Q22NG6_TETTS</name>
<reference evidence="3" key="1">
    <citation type="journal article" date="2006" name="PLoS Biol.">
        <title>Macronuclear genome sequence of the ciliate Tetrahymena thermophila, a model eukaryote.</title>
        <authorList>
            <person name="Eisen J.A."/>
            <person name="Coyne R.S."/>
            <person name="Wu M."/>
            <person name="Wu D."/>
            <person name="Thiagarajan M."/>
            <person name="Wortman J.R."/>
            <person name="Badger J.H."/>
            <person name="Ren Q."/>
            <person name="Amedeo P."/>
            <person name="Jones K.M."/>
            <person name="Tallon L.J."/>
            <person name="Delcher A.L."/>
            <person name="Salzberg S.L."/>
            <person name="Silva J.C."/>
            <person name="Haas B.J."/>
            <person name="Majoros W.H."/>
            <person name="Farzad M."/>
            <person name="Carlton J.M."/>
            <person name="Smith R.K. Jr."/>
            <person name="Garg J."/>
            <person name="Pearlman R.E."/>
            <person name="Karrer K.M."/>
            <person name="Sun L."/>
            <person name="Manning G."/>
            <person name="Elde N.C."/>
            <person name="Turkewitz A.P."/>
            <person name="Asai D.J."/>
            <person name="Wilkes D.E."/>
            <person name="Wang Y."/>
            <person name="Cai H."/>
            <person name="Collins K."/>
            <person name="Stewart B.A."/>
            <person name="Lee S.R."/>
            <person name="Wilamowska K."/>
            <person name="Weinberg Z."/>
            <person name="Ruzzo W.L."/>
            <person name="Wloga D."/>
            <person name="Gaertig J."/>
            <person name="Frankel J."/>
            <person name="Tsao C.-C."/>
            <person name="Gorovsky M.A."/>
            <person name="Keeling P.J."/>
            <person name="Waller R.F."/>
            <person name="Patron N.J."/>
            <person name="Cherry J.M."/>
            <person name="Stover N.A."/>
            <person name="Krieger C.J."/>
            <person name="del Toro C."/>
            <person name="Ryder H.F."/>
            <person name="Williamson S.C."/>
            <person name="Barbeau R.A."/>
            <person name="Hamilton E.P."/>
            <person name="Orias E."/>
        </authorList>
    </citation>
    <scope>NUCLEOTIDE SEQUENCE [LARGE SCALE GENOMIC DNA]</scope>
    <source>
        <strain evidence="3">SB210</strain>
    </source>
</reference>
<dbReference type="EMBL" id="GG662857">
    <property type="protein sequence ID" value="EAR86819.2"/>
    <property type="molecule type" value="Genomic_DNA"/>
</dbReference>
<dbReference type="RefSeq" id="XP_001007064.2">
    <property type="nucleotide sequence ID" value="XM_001007064.2"/>
</dbReference>
<proteinExistence type="predicted"/>
<dbReference type="AlphaFoldDB" id="Q22NG6"/>
<feature type="coiled-coil region" evidence="1">
    <location>
        <begin position="145"/>
        <end position="172"/>
    </location>
</feature>
<dbReference type="STRING" id="312017.Q22NG6"/>
<dbReference type="KEGG" id="tet:TTHERM_00202790"/>
<protein>
    <submittedName>
        <fullName evidence="2">Uncharacterized protein</fullName>
    </submittedName>
</protein>
<dbReference type="GeneID" id="7823562"/>
<accession>Q22NG6</accession>
<dbReference type="Proteomes" id="UP000009168">
    <property type="component" value="Unassembled WGS sequence"/>
</dbReference>
<keyword evidence="1" id="KW-0175">Coiled coil</keyword>
<evidence type="ECO:0000313" key="3">
    <source>
        <dbReference type="Proteomes" id="UP000009168"/>
    </source>
</evidence>
<dbReference type="HOGENOM" id="CLU_348692_0_0_1"/>
<gene>
    <name evidence="2" type="ORF">TTHERM_00202790</name>
</gene>
<organism evidence="2 3">
    <name type="scientific">Tetrahymena thermophila (strain SB210)</name>
    <dbReference type="NCBI Taxonomy" id="312017"/>
    <lineage>
        <taxon>Eukaryota</taxon>
        <taxon>Sar</taxon>
        <taxon>Alveolata</taxon>
        <taxon>Ciliophora</taxon>
        <taxon>Intramacronucleata</taxon>
        <taxon>Oligohymenophorea</taxon>
        <taxon>Hymenostomatida</taxon>
        <taxon>Tetrahymenina</taxon>
        <taxon>Tetrahymenidae</taxon>
        <taxon>Tetrahymena</taxon>
    </lineage>
</organism>
<evidence type="ECO:0000256" key="1">
    <source>
        <dbReference type="SAM" id="Coils"/>
    </source>
</evidence>
<dbReference type="InParanoid" id="Q22NG6"/>